<keyword evidence="6" id="KW-0675">Receptor</keyword>
<sequence>MEYINNVFKLLQPIQGNLQNGQQVNKIHRRILRDTLSINEEYLIILDLISNSMSILGILFIWVVYFKYRKELNSPSYKMILFLQTTDFLFSVSQIMNFDYVDGEQNKVLCYMQGFLSTYAGLGSILWTMAISFTMKSALLSDTTNLLKNQKISTYICYGVPLLMSLIPVITDDYGPAGVICWIDDTQNPTRVLILRMLTFYGPLWIAITYNFYTYITLIRYLKTVVDQESDQLQFVKNLMYYPFILVICWIFGTFNRIYVFFDDEIEIVSALHLFFGGLMGFFNALVYGFSGQAKKIIKDKCCSIDRIKYAI</sequence>
<evidence type="ECO:0008006" key="13">
    <source>
        <dbReference type="Google" id="ProtNLM"/>
    </source>
</evidence>
<reference evidence="11 12" key="1">
    <citation type="journal article" date="2015" name="Sci. Rep.">
        <title>Genome of the facultative scuticociliatosis pathogen Pseudocohnilembus persalinus provides insight into its virulence through horizontal gene transfer.</title>
        <authorList>
            <person name="Xiong J."/>
            <person name="Wang G."/>
            <person name="Cheng J."/>
            <person name="Tian M."/>
            <person name="Pan X."/>
            <person name="Warren A."/>
            <person name="Jiang C."/>
            <person name="Yuan D."/>
            <person name="Miao W."/>
        </authorList>
    </citation>
    <scope>NUCLEOTIDE SEQUENCE [LARGE SCALE GENOMIC DNA]</scope>
    <source>
        <strain evidence="11">36N120E</strain>
    </source>
</reference>
<name>A0A0V0QTB9_PSEPJ</name>
<evidence type="ECO:0000313" key="11">
    <source>
        <dbReference type="EMBL" id="KRX05248.1"/>
    </source>
</evidence>
<dbReference type="InterPro" id="IPR017981">
    <property type="entry name" value="GPCR_2-like_7TM"/>
</dbReference>
<evidence type="ECO:0000256" key="5">
    <source>
        <dbReference type="ARBA" id="ARBA00023136"/>
    </source>
</evidence>
<evidence type="ECO:0000256" key="1">
    <source>
        <dbReference type="ARBA" id="ARBA00004141"/>
    </source>
</evidence>
<dbReference type="GO" id="GO:0007189">
    <property type="term" value="P:adenylate cyclase-activating G protein-coupled receptor signaling pathway"/>
    <property type="evidence" value="ECO:0007669"/>
    <property type="project" value="TreeGrafter"/>
</dbReference>
<dbReference type="GO" id="GO:0004930">
    <property type="term" value="F:G protein-coupled receptor activity"/>
    <property type="evidence" value="ECO:0007669"/>
    <property type="project" value="UniProtKB-KW"/>
</dbReference>
<protein>
    <recommendedName>
        <fullName evidence="13">G-protein coupled receptors family 2 profile 2 domain-containing protein</fullName>
    </recommendedName>
</protein>
<keyword evidence="2 8" id="KW-0812">Transmembrane</keyword>
<evidence type="ECO:0000256" key="8">
    <source>
        <dbReference type="SAM" id="Phobius"/>
    </source>
</evidence>
<evidence type="ECO:0000313" key="12">
    <source>
        <dbReference type="Proteomes" id="UP000054937"/>
    </source>
</evidence>
<keyword evidence="7" id="KW-0807">Transducer</keyword>
<dbReference type="InterPro" id="IPR022343">
    <property type="entry name" value="GCR1-cAMP_receptor"/>
</dbReference>
<dbReference type="InParanoid" id="A0A0V0QTB9"/>
<dbReference type="OrthoDB" id="299724at2759"/>
<evidence type="ECO:0000256" key="7">
    <source>
        <dbReference type="ARBA" id="ARBA00023224"/>
    </source>
</evidence>
<feature type="transmembrane region" description="Helical" evidence="8">
    <location>
        <begin position="239"/>
        <end position="262"/>
    </location>
</feature>
<dbReference type="SUPFAM" id="SSF81321">
    <property type="entry name" value="Family A G protein-coupled receptor-like"/>
    <property type="match status" value="1"/>
</dbReference>
<evidence type="ECO:0000259" key="10">
    <source>
        <dbReference type="PROSITE" id="PS50262"/>
    </source>
</evidence>
<evidence type="ECO:0000256" key="3">
    <source>
        <dbReference type="ARBA" id="ARBA00022989"/>
    </source>
</evidence>
<dbReference type="PANTHER" id="PTHR23112">
    <property type="entry name" value="G PROTEIN-COUPLED RECEPTOR 157-RELATED"/>
    <property type="match status" value="1"/>
</dbReference>
<dbReference type="PANTHER" id="PTHR23112:SF0">
    <property type="entry name" value="TRANSMEMBRANE PROTEIN 116"/>
    <property type="match status" value="1"/>
</dbReference>
<feature type="domain" description="G-protein coupled receptors family 2 profile 2" evidence="9">
    <location>
        <begin position="43"/>
        <end position="292"/>
    </location>
</feature>
<dbReference type="GO" id="GO:0007166">
    <property type="term" value="P:cell surface receptor signaling pathway"/>
    <property type="evidence" value="ECO:0007669"/>
    <property type="project" value="InterPro"/>
</dbReference>
<dbReference type="PROSITE" id="PS50261">
    <property type="entry name" value="G_PROTEIN_RECEP_F2_4"/>
    <property type="match status" value="1"/>
</dbReference>
<evidence type="ECO:0000256" key="4">
    <source>
        <dbReference type="ARBA" id="ARBA00023040"/>
    </source>
</evidence>
<feature type="domain" description="G-protein coupled receptors family 1 profile" evidence="10">
    <location>
        <begin position="57"/>
        <end position="288"/>
    </location>
</feature>
<gene>
    <name evidence="11" type="ORF">PPERSA_00549</name>
</gene>
<dbReference type="PRINTS" id="PR02001">
    <property type="entry name" value="GCR1CAMPR"/>
</dbReference>
<feature type="transmembrane region" description="Helical" evidence="8">
    <location>
        <begin position="198"/>
        <end position="218"/>
    </location>
</feature>
<dbReference type="OMA" id="YVCGISN"/>
<dbReference type="Gene3D" id="1.20.1070.10">
    <property type="entry name" value="Rhodopsin 7-helix transmembrane proteins"/>
    <property type="match status" value="1"/>
</dbReference>
<feature type="transmembrane region" description="Helical" evidence="8">
    <location>
        <begin position="152"/>
        <end position="170"/>
    </location>
</feature>
<dbReference type="AlphaFoldDB" id="A0A0V0QTB9"/>
<dbReference type="EMBL" id="LDAU01000109">
    <property type="protein sequence ID" value="KRX05248.1"/>
    <property type="molecule type" value="Genomic_DNA"/>
</dbReference>
<keyword evidence="5 8" id="KW-0472">Membrane</keyword>
<evidence type="ECO:0000259" key="9">
    <source>
        <dbReference type="PROSITE" id="PS50261"/>
    </source>
</evidence>
<dbReference type="GO" id="GO:0005886">
    <property type="term" value="C:plasma membrane"/>
    <property type="evidence" value="ECO:0007669"/>
    <property type="project" value="TreeGrafter"/>
</dbReference>
<keyword evidence="4" id="KW-0297">G-protein coupled receptor</keyword>
<dbReference type="PRINTS" id="PR02000">
    <property type="entry name" value="GCR1PLANT"/>
</dbReference>
<keyword evidence="12" id="KW-1185">Reference proteome</keyword>
<proteinExistence type="predicted"/>
<dbReference type="InterPro" id="IPR022340">
    <property type="entry name" value="GPCR_GCR1_put"/>
</dbReference>
<dbReference type="InterPro" id="IPR017452">
    <property type="entry name" value="GPCR_Rhodpsn_7TM"/>
</dbReference>
<feature type="transmembrane region" description="Helical" evidence="8">
    <location>
        <begin position="77"/>
        <end position="96"/>
    </location>
</feature>
<comment type="caution">
    <text evidence="11">The sequence shown here is derived from an EMBL/GenBank/DDBJ whole genome shotgun (WGS) entry which is preliminary data.</text>
</comment>
<feature type="transmembrane region" description="Helical" evidence="8">
    <location>
        <begin position="268"/>
        <end position="291"/>
    </location>
</feature>
<accession>A0A0V0QTB9</accession>
<feature type="transmembrane region" description="Helical" evidence="8">
    <location>
        <begin position="116"/>
        <end position="140"/>
    </location>
</feature>
<feature type="transmembrane region" description="Helical" evidence="8">
    <location>
        <begin position="42"/>
        <end position="65"/>
    </location>
</feature>
<keyword evidence="3 8" id="KW-1133">Transmembrane helix</keyword>
<comment type="subcellular location">
    <subcellularLocation>
        <location evidence="1">Membrane</location>
        <topology evidence="1">Multi-pass membrane protein</topology>
    </subcellularLocation>
</comment>
<dbReference type="Proteomes" id="UP000054937">
    <property type="component" value="Unassembled WGS sequence"/>
</dbReference>
<organism evidence="11 12">
    <name type="scientific">Pseudocohnilembus persalinus</name>
    <name type="common">Ciliate</name>
    <dbReference type="NCBI Taxonomy" id="266149"/>
    <lineage>
        <taxon>Eukaryota</taxon>
        <taxon>Sar</taxon>
        <taxon>Alveolata</taxon>
        <taxon>Ciliophora</taxon>
        <taxon>Intramacronucleata</taxon>
        <taxon>Oligohymenophorea</taxon>
        <taxon>Scuticociliatia</taxon>
        <taxon>Philasterida</taxon>
        <taxon>Pseudocohnilembidae</taxon>
        <taxon>Pseudocohnilembus</taxon>
    </lineage>
</organism>
<dbReference type="Pfam" id="PF05462">
    <property type="entry name" value="Dicty_CAR"/>
    <property type="match status" value="1"/>
</dbReference>
<evidence type="ECO:0000256" key="2">
    <source>
        <dbReference type="ARBA" id="ARBA00022692"/>
    </source>
</evidence>
<dbReference type="PROSITE" id="PS50262">
    <property type="entry name" value="G_PROTEIN_RECEP_F1_2"/>
    <property type="match status" value="1"/>
</dbReference>
<evidence type="ECO:0000256" key="6">
    <source>
        <dbReference type="ARBA" id="ARBA00023170"/>
    </source>
</evidence>